<evidence type="ECO:0000313" key="3">
    <source>
        <dbReference type="Proteomes" id="UP001174909"/>
    </source>
</evidence>
<keyword evidence="1" id="KW-0472">Membrane</keyword>
<keyword evidence="1" id="KW-0812">Transmembrane</keyword>
<name>A0AA35RNR0_GEOBA</name>
<gene>
    <name evidence="2" type="ORF">GBAR_LOCUS9300</name>
</gene>
<evidence type="ECO:0000256" key="1">
    <source>
        <dbReference type="SAM" id="Phobius"/>
    </source>
</evidence>
<evidence type="ECO:0000313" key="2">
    <source>
        <dbReference type="EMBL" id="CAI8014924.1"/>
    </source>
</evidence>
<reference evidence="2" key="1">
    <citation type="submission" date="2023-03" db="EMBL/GenBank/DDBJ databases">
        <authorList>
            <person name="Steffen K."/>
            <person name="Cardenas P."/>
        </authorList>
    </citation>
    <scope>NUCLEOTIDE SEQUENCE</scope>
</reference>
<keyword evidence="3" id="KW-1185">Reference proteome</keyword>
<protein>
    <submittedName>
        <fullName evidence="2">Uncharacterized protein</fullName>
    </submittedName>
</protein>
<dbReference type="EMBL" id="CASHTH010001402">
    <property type="protein sequence ID" value="CAI8014924.1"/>
    <property type="molecule type" value="Genomic_DNA"/>
</dbReference>
<proteinExistence type="predicted"/>
<keyword evidence="1" id="KW-1133">Transmembrane helix</keyword>
<comment type="caution">
    <text evidence="2">The sequence shown here is derived from an EMBL/GenBank/DDBJ whole genome shotgun (WGS) entry which is preliminary data.</text>
</comment>
<dbReference type="Proteomes" id="UP001174909">
    <property type="component" value="Unassembled WGS sequence"/>
</dbReference>
<accession>A0AA35RNR0</accession>
<sequence>MQYIYRFSTVVVHFTWRGKTDKGQSNQTINFRTNTFNHFEEELYANSLVRTSIGIDTLALFLMLFLIVFAVSCYNSFQKGVG</sequence>
<dbReference type="AlphaFoldDB" id="A0AA35RNR0"/>
<organism evidence="2 3">
    <name type="scientific">Geodia barretti</name>
    <name type="common">Barrett's horny sponge</name>
    <dbReference type="NCBI Taxonomy" id="519541"/>
    <lineage>
        <taxon>Eukaryota</taxon>
        <taxon>Metazoa</taxon>
        <taxon>Porifera</taxon>
        <taxon>Demospongiae</taxon>
        <taxon>Heteroscleromorpha</taxon>
        <taxon>Tetractinellida</taxon>
        <taxon>Astrophorina</taxon>
        <taxon>Geodiidae</taxon>
        <taxon>Geodia</taxon>
    </lineage>
</organism>
<feature type="transmembrane region" description="Helical" evidence="1">
    <location>
        <begin position="58"/>
        <end position="77"/>
    </location>
</feature>